<dbReference type="EMBL" id="JBBWWR010000011">
    <property type="protein sequence ID" value="KAK8959742.1"/>
    <property type="molecule type" value="Genomic_DNA"/>
</dbReference>
<protein>
    <recommendedName>
        <fullName evidence="2">uDENN domain-containing protein</fullName>
    </recommendedName>
</protein>
<dbReference type="InterPro" id="IPR051942">
    <property type="entry name" value="DENN_domain_containing_2"/>
</dbReference>
<evidence type="ECO:0000259" key="2">
    <source>
        <dbReference type="Pfam" id="PF03456"/>
    </source>
</evidence>
<organism evidence="3 4">
    <name type="scientific">Platanthera guangdongensis</name>
    <dbReference type="NCBI Taxonomy" id="2320717"/>
    <lineage>
        <taxon>Eukaryota</taxon>
        <taxon>Viridiplantae</taxon>
        <taxon>Streptophyta</taxon>
        <taxon>Embryophyta</taxon>
        <taxon>Tracheophyta</taxon>
        <taxon>Spermatophyta</taxon>
        <taxon>Magnoliopsida</taxon>
        <taxon>Liliopsida</taxon>
        <taxon>Asparagales</taxon>
        <taxon>Orchidaceae</taxon>
        <taxon>Orchidoideae</taxon>
        <taxon>Orchideae</taxon>
        <taxon>Orchidinae</taxon>
        <taxon>Platanthera</taxon>
    </lineage>
</organism>
<dbReference type="PANTHER" id="PTHR15288:SF4">
    <property type="entry name" value="OS02G0777100 PROTEIN"/>
    <property type="match status" value="1"/>
</dbReference>
<evidence type="ECO:0000256" key="1">
    <source>
        <dbReference type="SAM" id="MobiDB-lite"/>
    </source>
</evidence>
<feature type="region of interest" description="Disordered" evidence="1">
    <location>
        <begin position="414"/>
        <end position="435"/>
    </location>
</feature>
<reference evidence="3 4" key="1">
    <citation type="journal article" date="2022" name="Nat. Plants">
        <title>Genomes of leafy and leafless Platanthera orchids illuminate the evolution of mycoheterotrophy.</title>
        <authorList>
            <person name="Li M.H."/>
            <person name="Liu K.W."/>
            <person name="Li Z."/>
            <person name="Lu H.C."/>
            <person name="Ye Q.L."/>
            <person name="Zhang D."/>
            <person name="Wang J.Y."/>
            <person name="Li Y.F."/>
            <person name="Zhong Z.M."/>
            <person name="Liu X."/>
            <person name="Yu X."/>
            <person name="Liu D.K."/>
            <person name="Tu X.D."/>
            <person name="Liu B."/>
            <person name="Hao Y."/>
            <person name="Liao X.Y."/>
            <person name="Jiang Y.T."/>
            <person name="Sun W.H."/>
            <person name="Chen J."/>
            <person name="Chen Y.Q."/>
            <person name="Ai Y."/>
            <person name="Zhai J.W."/>
            <person name="Wu S.S."/>
            <person name="Zhou Z."/>
            <person name="Hsiao Y.Y."/>
            <person name="Wu W.L."/>
            <person name="Chen Y.Y."/>
            <person name="Lin Y.F."/>
            <person name="Hsu J.L."/>
            <person name="Li C.Y."/>
            <person name="Wang Z.W."/>
            <person name="Zhao X."/>
            <person name="Zhong W.Y."/>
            <person name="Ma X.K."/>
            <person name="Ma L."/>
            <person name="Huang J."/>
            <person name="Chen G.Z."/>
            <person name="Huang M.Z."/>
            <person name="Huang L."/>
            <person name="Peng D.H."/>
            <person name="Luo Y.B."/>
            <person name="Zou S.Q."/>
            <person name="Chen S.P."/>
            <person name="Lan S."/>
            <person name="Tsai W.C."/>
            <person name="Van de Peer Y."/>
            <person name="Liu Z.J."/>
        </authorList>
    </citation>
    <scope>NUCLEOTIDE SEQUENCE [LARGE SCALE GENOMIC DNA]</scope>
    <source>
        <strain evidence="3">Lor288</strain>
    </source>
</reference>
<proteinExistence type="predicted"/>
<gene>
    <name evidence="3" type="ORF">KSP40_PGU006520</name>
</gene>
<dbReference type="InterPro" id="IPR005113">
    <property type="entry name" value="uDENN_dom"/>
</dbReference>
<feature type="domain" description="uDENN" evidence="2">
    <location>
        <begin position="48"/>
        <end position="125"/>
    </location>
</feature>
<sequence length="749" mass="83425">MVVVGLHSNTDLKALEKVALGRKNSGLKISRNILKGEDQVGAEISIEPQVLFVYPPDKPLPLKYKDLLSYCFPGGLEVRAVERSPSLSELNEIILGQEHIKQSDLSFVFRLQVADDSSLYGCCVLVEEIVQKPSGLISILTEEKPFTSSLSRHIITTARCYCILSRLPFFDLHFGILKSIFTEERLEHLKKGIGMLGLESPELSEERENRENHELYNGSKEVIFPVGDEVGSVECSTPTCEISSPHKETDEVTSTDNKILEMHQDANGSLNIIETTQAIVETENFTAEDAPDYAIKNVHDYLADDDLQKKQSEKHLPEAVLPLLRYNQNESSESSSRRLVCGNQKKWWNCRKRRHEEYLALINGTKFLWASRRTLVELLEDGRMQNDGGGYLEPELLLPRWGSPNEGRNFRTSMPEVELEEPSSSGHGDSNDHDDILEWAKANGHGSLQIICEYYRLRCPDRGSTLTFQPLEHLHSLKFHRPGETLLHIAGSSIDLRSCSTSLEVAEAHSALLAEEEATALSVWTVACICGSLRLENVRNIICLSFIYNLFNSSLPVAELANATGPFRPPGVPRPAPSTVSGLLSFTGDLPILVPPFPVGVKTLGVQSKLCNAILVDVNRNQVKSPSMPQLPQHKELLTSLSPYHAKLVAESYLARKRPVFECTDVQIEAAKGFLAVLRSYLDSLCSNLRSHTITNVQSNDDKLDGLSVMAARQEQKRPRHVWICEGNRSRTVAGDGEQRIEKTASVSS</sequence>
<accession>A0ABR2M6E1</accession>
<evidence type="ECO:0000313" key="4">
    <source>
        <dbReference type="Proteomes" id="UP001412067"/>
    </source>
</evidence>
<dbReference type="PANTHER" id="PTHR15288">
    <property type="entry name" value="DENN DOMAIN-CONTAINING PROTEIN 2"/>
    <property type="match status" value="1"/>
</dbReference>
<name>A0ABR2M6E1_9ASPA</name>
<evidence type="ECO:0000313" key="3">
    <source>
        <dbReference type="EMBL" id="KAK8959742.1"/>
    </source>
</evidence>
<comment type="caution">
    <text evidence="3">The sequence shown here is derived from an EMBL/GenBank/DDBJ whole genome shotgun (WGS) entry which is preliminary data.</text>
</comment>
<keyword evidence="4" id="KW-1185">Reference proteome</keyword>
<dbReference type="Gene3D" id="3.30.450.200">
    <property type="match status" value="1"/>
</dbReference>
<dbReference type="Proteomes" id="UP001412067">
    <property type="component" value="Unassembled WGS sequence"/>
</dbReference>
<dbReference type="Pfam" id="PF03456">
    <property type="entry name" value="uDENN"/>
    <property type="match status" value="1"/>
</dbReference>